<keyword evidence="2" id="KW-0547">Nucleotide-binding</keyword>
<reference evidence="6" key="1">
    <citation type="submission" date="2018-05" db="EMBL/GenBank/DDBJ databases">
        <authorList>
            <person name="Lanie J.A."/>
            <person name="Ng W.-L."/>
            <person name="Kazmierczak K.M."/>
            <person name="Andrzejewski T.M."/>
            <person name="Davidsen T.M."/>
            <person name="Wayne K.J."/>
            <person name="Tettelin H."/>
            <person name="Glass J.I."/>
            <person name="Rusch D."/>
            <person name="Podicherti R."/>
            <person name="Tsui H.-C.T."/>
            <person name="Winkler M.E."/>
        </authorList>
    </citation>
    <scope>NUCLEOTIDE SEQUENCE</scope>
</reference>
<evidence type="ECO:0000256" key="2">
    <source>
        <dbReference type="ARBA" id="ARBA00022741"/>
    </source>
</evidence>
<gene>
    <name evidence="6" type="ORF">METZ01_LOCUS109051</name>
</gene>
<sequence>MSEFDGLCVLGGDGTIHETVLGLMESGQGQSVPLGIIPGGTGNAFVGDLGCRDPVQAANQIIDGKVSLIDVMRITQREEITYAFNVIGWGMASDVNIRAERLRWLGNSRYSFAAVINIMKFFKKRRLKMTLAGEVIDCNGLFFVALNTIHTGKGMKMAPHAKLNDGLIDT</sequence>
<protein>
    <recommendedName>
        <fullName evidence="5">DAGKc domain-containing protein</fullName>
    </recommendedName>
</protein>
<evidence type="ECO:0000256" key="3">
    <source>
        <dbReference type="ARBA" id="ARBA00022777"/>
    </source>
</evidence>
<dbReference type="Pfam" id="PF19279">
    <property type="entry name" value="YegS_C"/>
    <property type="match status" value="1"/>
</dbReference>
<dbReference type="Gene3D" id="3.40.50.10330">
    <property type="entry name" value="Probable inorganic polyphosphate/atp-NAD kinase, domain 1"/>
    <property type="match status" value="1"/>
</dbReference>
<evidence type="ECO:0000259" key="5">
    <source>
        <dbReference type="PROSITE" id="PS50146"/>
    </source>
</evidence>
<dbReference type="GO" id="GO:0001727">
    <property type="term" value="F:lipid kinase activity"/>
    <property type="evidence" value="ECO:0007669"/>
    <property type="project" value="TreeGrafter"/>
</dbReference>
<dbReference type="EMBL" id="UINC01012934">
    <property type="protein sequence ID" value="SVA56197.1"/>
    <property type="molecule type" value="Genomic_DNA"/>
</dbReference>
<dbReference type="PROSITE" id="PS50146">
    <property type="entry name" value="DAGK"/>
    <property type="match status" value="1"/>
</dbReference>
<dbReference type="Gene3D" id="2.60.200.40">
    <property type="match status" value="1"/>
</dbReference>
<dbReference type="GO" id="GO:0005524">
    <property type="term" value="F:ATP binding"/>
    <property type="evidence" value="ECO:0007669"/>
    <property type="project" value="UniProtKB-KW"/>
</dbReference>
<dbReference type="InterPro" id="IPR001206">
    <property type="entry name" value="Diacylglycerol_kinase_cat_dom"/>
</dbReference>
<dbReference type="GO" id="GO:0016020">
    <property type="term" value="C:membrane"/>
    <property type="evidence" value="ECO:0007669"/>
    <property type="project" value="GOC"/>
</dbReference>
<dbReference type="PANTHER" id="PTHR12358:SF54">
    <property type="entry name" value="SPHINGOSINE KINASE RELATED PROTEIN"/>
    <property type="match status" value="1"/>
</dbReference>
<feature type="domain" description="DAGKc" evidence="5">
    <location>
        <begin position="1"/>
        <end position="78"/>
    </location>
</feature>
<evidence type="ECO:0000256" key="1">
    <source>
        <dbReference type="ARBA" id="ARBA00022679"/>
    </source>
</evidence>
<keyword evidence="4" id="KW-0067">ATP-binding</keyword>
<dbReference type="InterPro" id="IPR017438">
    <property type="entry name" value="ATP-NAD_kinase_N"/>
</dbReference>
<proteinExistence type="predicted"/>
<dbReference type="GO" id="GO:0006665">
    <property type="term" value="P:sphingolipid metabolic process"/>
    <property type="evidence" value="ECO:0007669"/>
    <property type="project" value="TreeGrafter"/>
</dbReference>
<accession>A0A381WWB8</accession>
<dbReference type="SUPFAM" id="SSF111331">
    <property type="entry name" value="NAD kinase/diacylglycerol kinase-like"/>
    <property type="match status" value="1"/>
</dbReference>
<evidence type="ECO:0000256" key="4">
    <source>
        <dbReference type="ARBA" id="ARBA00022840"/>
    </source>
</evidence>
<dbReference type="InterPro" id="IPR016064">
    <property type="entry name" value="NAD/diacylglycerol_kinase_sf"/>
</dbReference>
<keyword evidence="1" id="KW-0808">Transferase</keyword>
<keyword evidence="3" id="KW-0418">Kinase</keyword>
<dbReference type="AlphaFoldDB" id="A0A381WWB8"/>
<feature type="non-terminal residue" evidence="6">
    <location>
        <position position="170"/>
    </location>
</feature>
<dbReference type="Pfam" id="PF00781">
    <property type="entry name" value="DAGK_cat"/>
    <property type="match status" value="1"/>
</dbReference>
<organism evidence="6">
    <name type="scientific">marine metagenome</name>
    <dbReference type="NCBI Taxonomy" id="408172"/>
    <lineage>
        <taxon>unclassified sequences</taxon>
        <taxon>metagenomes</taxon>
        <taxon>ecological metagenomes</taxon>
    </lineage>
</organism>
<evidence type="ECO:0000313" key="6">
    <source>
        <dbReference type="EMBL" id="SVA56197.1"/>
    </source>
</evidence>
<name>A0A381WWB8_9ZZZZ</name>
<dbReference type="InterPro" id="IPR050187">
    <property type="entry name" value="Lipid_Phosphate_FormReg"/>
</dbReference>
<dbReference type="InterPro" id="IPR045540">
    <property type="entry name" value="YegS/DAGK_C"/>
</dbReference>
<dbReference type="PANTHER" id="PTHR12358">
    <property type="entry name" value="SPHINGOSINE KINASE"/>
    <property type="match status" value="1"/>
</dbReference>